<accession>A0A7J8Z6L9</accession>
<keyword evidence="2" id="KW-1185">Reference proteome</keyword>
<name>A0A7J8Z6L9_9ROSI</name>
<dbReference type="Proteomes" id="UP000593574">
    <property type="component" value="Unassembled WGS sequence"/>
</dbReference>
<proteinExistence type="predicted"/>
<organism evidence="1 2">
    <name type="scientific">Gossypium laxum</name>
    <dbReference type="NCBI Taxonomy" id="34288"/>
    <lineage>
        <taxon>Eukaryota</taxon>
        <taxon>Viridiplantae</taxon>
        <taxon>Streptophyta</taxon>
        <taxon>Embryophyta</taxon>
        <taxon>Tracheophyta</taxon>
        <taxon>Spermatophyta</taxon>
        <taxon>Magnoliopsida</taxon>
        <taxon>eudicotyledons</taxon>
        <taxon>Gunneridae</taxon>
        <taxon>Pentapetalae</taxon>
        <taxon>rosids</taxon>
        <taxon>malvids</taxon>
        <taxon>Malvales</taxon>
        <taxon>Malvaceae</taxon>
        <taxon>Malvoideae</taxon>
        <taxon>Gossypium</taxon>
    </lineage>
</organism>
<evidence type="ECO:0000313" key="2">
    <source>
        <dbReference type="Proteomes" id="UP000593574"/>
    </source>
</evidence>
<dbReference type="EMBL" id="JABEZV010000003">
    <property type="protein sequence ID" value="MBA0707516.1"/>
    <property type="molecule type" value="Genomic_DNA"/>
</dbReference>
<sequence length="31" mass="3484">MSQATCSLTLAMNPYGIPQVVKLLITCRRKF</sequence>
<evidence type="ECO:0000313" key="1">
    <source>
        <dbReference type="EMBL" id="MBA0707516.1"/>
    </source>
</evidence>
<protein>
    <submittedName>
        <fullName evidence="1">Uncharacterized protein</fullName>
    </submittedName>
</protein>
<gene>
    <name evidence="1" type="ORF">Golax_019556</name>
</gene>
<reference evidence="1 2" key="1">
    <citation type="journal article" date="2019" name="Genome Biol. Evol.">
        <title>Insights into the evolution of the New World diploid cottons (Gossypium, subgenus Houzingenia) based on genome sequencing.</title>
        <authorList>
            <person name="Grover C.E."/>
            <person name="Arick M.A. 2nd"/>
            <person name="Thrash A."/>
            <person name="Conover J.L."/>
            <person name="Sanders W.S."/>
            <person name="Peterson D.G."/>
            <person name="Frelichowski J.E."/>
            <person name="Scheffler J.A."/>
            <person name="Scheffler B.E."/>
            <person name="Wendel J.F."/>
        </authorList>
    </citation>
    <scope>NUCLEOTIDE SEQUENCE [LARGE SCALE GENOMIC DNA]</scope>
    <source>
        <strain evidence="1">4</strain>
        <tissue evidence="1">Leaf</tissue>
    </source>
</reference>
<comment type="caution">
    <text evidence="1">The sequence shown here is derived from an EMBL/GenBank/DDBJ whole genome shotgun (WGS) entry which is preliminary data.</text>
</comment>
<dbReference type="AlphaFoldDB" id="A0A7J8Z6L9"/>